<dbReference type="PANTHER" id="PTHR46623:SF6">
    <property type="entry name" value="ALPHA_BETA-HYDROLASES SUPERFAMILY PROTEIN"/>
    <property type="match status" value="1"/>
</dbReference>
<feature type="domain" description="Dienelactone hydrolase" evidence="1">
    <location>
        <begin position="27"/>
        <end position="224"/>
    </location>
</feature>
<dbReference type="Pfam" id="PF01738">
    <property type="entry name" value="DLH"/>
    <property type="match status" value="1"/>
</dbReference>
<keyword evidence="3" id="KW-1185">Reference proteome</keyword>
<dbReference type="Gene3D" id="3.40.50.1820">
    <property type="entry name" value="alpha/beta hydrolase"/>
    <property type="match status" value="1"/>
</dbReference>
<reference evidence="3" key="1">
    <citation type="submission" date="2016-10" db="EMBL/GenBank/DDBJ databases">
        <authorList>
            <person name="Varghese N."/>
            <person name="Submissions S."/>
        </authorList>
    </citation>
    <scope>NUCLEOTIDE SEQUENCE [LARGE SCALE GENOMIC DNA]</scope>
    <source>
        <strain evidence="3">ATCC 25963</strain>
    </source>
</reference>
<evidence type="ECO:0000313" key="3">
    <source>
        <dbReference type="Proteomes" id="UP000199400"/>
    </source>
</evidence>
<gene>
    <name evidence="2" type="ORF">SAMN02745121_07242</name>
</gene>
<dbReference type="AlphaFoldDB" id="A0A1I2GG09"/>
<dbReference type="Proteomes" id="UP000199400">
    <property type="component" value="Unassembled WGS sequence"/>
</dbReference>
<organism evidence="2 3">
    <name type="scientific">Nannocystis exedens</name>
    <dbReference type="NCBI Taxonomy" id="54"/>
    <lineage>
        <taxon>Bacteria</taxon>
        <taxon>Pseudomonadati</taxon>
        <taxon>Myxococcota</taxon>
        <taxon>Polyangia</taxon>
        <taxon>Nannocystales</taxon>
        <taxon>Nannocystaceae</taxon>
        <taxon>Nannocystis</taxon>
    </lineage>
</organism>
<dbReference type="STRING" id="54.SAMN02745121_07242"/>
<accession>A0A1I2GG09</accession>
<dbReference type="InterPro" id="IPR051049">
    <property type="entry name" value="Dienelactone_hydrolase-like"/>
</dbReference>
<evidence type="ECO:0000313" key="2">
    <source>
        <dbReference type="EMBL" id="SFF16009.1"/>
    </source>
</evidence>
<evidence type="ECO:0000259" key="1">
    <source>
        <dbReference type="Pfam" id="PF01738"/>
    </source>
</evidence>
<dbReference type="GO" id="GO:0016787">
    <property type="term" value="F:hydrolase activity"/>
    <property type="evidence" value="ECO:0007669"/>
    <property type="project" value="InterPro"/>
</dbReference>
<protein>
    <submittedName>
        <fullName evidence="2">Carboxymethylenebutenolidase</fullName>
    </submittedName>
</protein>
<dbReference type="PANTHER" id="PTHR46623">
    <property type="entry name" value="CARBOXYMETHYLENEBUTENOLIDASE-RELATED"/>
    <property type="match status" value="1"/>
</dbReference>
<dbReference type="InterPro" id="IPR029058">
    <property type="entry name" value="AB_hydrolase_fold"/>
</dbReference>
<dbReference type="InterPro" id="IPR002925">
    <property type="entry name" value="Dienelactn_hydro"/>
</dbReference>
<name>A0A1I2GG09_9BACT</name>
<proteinExistence type="predicted"/>
<dbReference type="SUPFAM" id="SSF53474">
    <property type="entry name" value="alpha/beta-Hydrolases"/>
    <property type="match status" value="1"/>
</dbReference>
<dbReference type="EMBL" id="FOMX01000032">
    <property type="protein sequence ID" value="SFF16009.1"/>
    <property type="molecule type" value="Genomic_DNA"/>
</dbReference>
<sequence>MIAMEHGRAISFTRPDGQDAPGVLFSAADGAPGVVLIQEWWGINDQIRRVGQRLADAGYRVLIPDLYRGRATAVADEAKHLMTGLDFGQALSDIAGALTYLKGQDGATRVGIIGFCLGGALTLASICNVPGFAAGVCYYGIPGAGADASKLLAPLQAHFAEFDDWCTPDAVRALEDQLRAGTTEYELYRYSAQHAFFNDARPEVYDPVAAAESWRRSLDFFHRHLGGPLPAA</sequence>